<dbReference type="Gene3D" id="1.10.260.40">
    <property type="entry name" value="lambda repressor-like DNA-binding domains"/>
    <property type="match status" value="1"/>
</dbReference>
<keyword evidence="1" id="KW-0802">TPR repeat</keyword>
<dbReference type="Pfam" id="PF13432">
    <property type="entry name" value="TPR_16"/>
    <property type="match status" value="2"/>
</dbReference>
<dbReference type="PROSITE" id="PS50005">
    <property type="entry name" value="TPR"/>
    <property type="match status" value="1"/>
</dbReference>
<evidence type="ECO:0000313" key="3">
    <source>
        <dbReference type="EMBL" id="CAN93403.1"/>
    </source>
</evidence>
<dbReference type="STRING" id="448385.sce3244"/>
<dbReference type="InterPro" id="IPR010982">
    <property type="entry name" value="Lambda_DNA-bd_dom_sf"/>
</dbReference>
<feature type="region of interest" description="Disordered" evidence="2">
    <location>
        <begin position="588"/>
        <end position="613"/>
    </location>
</feature>
<proteinExistence type="predicted"/>
<dbReference type="Gene3D" id="1.25.40.10">
    <property type="entry name" value="Tetratricopeptide repeat domain"/>
    <property type="match status" value="1"/>
</dbReference>
<dbReference type="InterPro" id="IPR019734">
    <property type="entry name" value="TPR_rpt"/>
</dbReference>
<dbReference type="eggNOG" id="COG0457">
    <property type="taxonomic scope" value="Bacteria"/>
</dbReference>
<protein>
    <submittedName>
        <fullName evidence="3">Uncharacterized protein</fullName>
    </submittedName>
</protein>
<dbReference type="HOGENOM" id="CLU_450478_0_0_7"/>
<evidence type="ECO:0000256" key="2">
    <source>
        <dbReference type="SAM" id="MobiDB-lite"/>
    </source>
</evidence>
<sequence length="613" mass="67832">MPKAKVMSPPVIPGPLPMRGGLLALLASAFRLRERIQDRPGGMSTATAKRVLGDEPQVRSEKRAVVVRVLIEALFTPDYLAARSLTTNEIHIHNELVAAALEDVLDRWDELARLLNPSALPADALFFSLLLQDTGLLADVLVRCAAYLVLYRDLHPVLGAIPAWYQQPGLQGVYDDLVRRARRGDLSQERLRRDTRLDKRTLQAIRKGKGELPQGETLVQLASAFATYDVASRTGSRLSAAEIELELRVACAVARVRAHAQADPSLGVILGEHFAHLRRLRSELRAYTRDELAVVVVRGMRSPHADALRRVFQTHAFESILSSVMKEEQRAARIDALINTHPEEAMHEIAAEMSDTAQRVRRVLEQHEFLGMTKVPWLLVRSLEQGAALFTELTKSPVERSTAMEAAFRSLYESNDELDAESLVLRAFALWEHLTEAAREALLREAVARSPSSVFARGALADFLIRHSRTDEAIAHLYAVLGEQPEDHETRESLALLLVGAAPREALAEAEAALEHGGRTATSHYVHGECLIKLNRPSDAEASFQRALKMNPHHSPSLDGLSRCRRALGDEREARRLEQQAAFYGGAAVGLDQSMAHRDRKMPATVSKEGGPS</sequence>
<name>A9GJG4_SORC5</name>
<keyword evidence="4" id="KW-1185">Reference proteome</keyword>
<feature type="repeat" description="TPR" evidence="1">
    <location>
        <begin position="521"/>
        <end position="554"/>
    </location>
</feature>
<evidence type="ECO:0000256" key="1">
    <source>
        <dbReference type="PROSITE-ProRule" id="PRU00339"/>
    </source>
</evidence>
<reference evidence="3 4" key="1">
    <citation type="journal article" date="2007" name="Nat. Biotechnol.">
        <title>Complete genome sequence of the myxobacterium Sorangium cellulosum.</title>
        <authorList>
            <person name="Schneiker S."/>
            <person name="Perlova O."/>
            <person name="Kaiser O."/>
            <person name="Gerth K."/>
            <person name="Alici A."/>
            <person name="Altmeyer M.O."/>
            <person name="Bartels D."/>
            <person name="Bekel T."/>
            <person name="Beyer S."/>
            <person name="Bode E."/>
            <person name="Bode H.B."/>
            <person name="Bolten C.J."/>
            <person name="Choudhuri J.V."/>
            <person name="Doss S."/>
            <person name="Elnakady Y.A."/>
            <person name="Frank B."/>
            <person name="Gaigalat L."/>
            <person name="Goesmann A."/>
            <person name="Groeger C."/>
            <person name="Gross F."/>
            <person name="Jelsbak L."/>
            <person name="Jelsbak L."/>
            <person name="Kalinowski J."/>
            <person name="Kegler C."/>
            <person name="Knauber T."/>
            <person name="Konietzny S."/>
            <person name="Kopp M."/>
            <person name="Krause L."/>
            <person name="Krug D."/>
            <person name="Linke B."/>
            <person name="Mahmud T."/>
            <person name="Martinez-Arias R."/>
            <person name="McHardy A.C."/>
            <person name="Merai M."/>
            <person name="Meyer F."/>
            <person name="Mormann S."/>
            <person name="Munoz-Dorado J."/>
            <person name="Perez J."/>
            <person name="Pradella S."/>
            <person name="Rachid S."/>
            <person name="Raddatz G."/>
            <person name="Rosenau F."/>
            <person name="Rueckert C."/>
            <person name="Sasse F."/>
            <person name="Scharfe M."/>
            <person name="Schuster S.C."/>
            <person name="Suen G."/>
            <person name="Treuner-Lange A."/>
            <person name="Velicer G.J."/>
            <person name="Vorholter F.-J."/>
            <person name="Weissman K.J."/>
            <person name="Welch R.D."/>
            <person name="Wenzel S.C."/>
            <person name="Whitworth D.E."/>
            <person name="Wilhelm S."/>
            <person name="Wittmann C."/>
            <person name="Bloecker H."/>
            <person name="Puehler A."/>
            <person name="Mueller R."/>
        </authorList>
    </citation>
    <scope>NUCLEOTIDE SEQUENCE [LARGE SCALE GENOMIC DNA]</scope>
    <source>
        <strain evidence="4">So ce56</strain>
    </source>
</reference>
<dbReference type="Proteomes" id="UP000002139">
    <property type="component" value="Chromosome"/>
</dbReference>
<organism evidence="3 4">
    <name type="scientific">Sorangium cellulosum (strain So ce56)</name>
    <name type="common">Polyangium cellulosum (strain So ce56)</name>
    <dbReference type="NCBI Taxonomy" id="448385"/>
    <lineage>
        <taxon>Bacteria</taxon>
        <taxon>Pseudomonadati</taxon>
        <taxon>Myxococcota</taxon>
        <taxon>Polyangia</taxon>
        <taxon>Polyangiales</taxon>
        <taxon>Polyangiaceae</taxon>
        <taxon>Sorangium</taxon>
    </lineage>
</organism>
<evidence type="ECO:0000313" key="4">
    <source>
        <dbReference type="Proteomes" id="UP000002139"/>
    </source>
</evidence>
<accession>A9GJG4</accession>
<dbReference type="SUPFAM" id="SSF48452">
    <property type="entry name" value="TPR-like"/>
    <property type="match status" value="1"/>
</dbReference>
<dbReference type="OrthoDB" id="9922747at2"/>
<dbReference type="BioCyc" id="SCEL448385:SCE_RS16630-MONOMER"/>
<dbReference type="SMART" id="SM00028">
    <property type="entry name" value="TPR"/>
    <property type="match status" value="2"/>
</dbReference>
<dbReference type="KEGG" id="scl:sce3244"/>
<dbReference type="AlphaFoldDB" id="A9GJG4"/>
<dbReference type="InterPro" id="IPR011990">
    <property type="entry name" value="TPR-like_helical_dom_sf"/>
</dbReference>
<gene>
    <name evidence="3" type="ordered locus">sce3244</name>
</gene>
<dbReference type="GO" id="GO:0003677">
    <property type="term" value="F:DNA binding"/>
    <property type="evidence" value="ECO:0007669"/>
    <property type="project" value="InterPro"/>
</dbReference>
<dbReference type="EMBL" id="AM746676">
    <property type="protein sequence ID" value="CAN93403.1"/>
    <property type="molecule type" value="Genomic_DNA"/>
</dbReference>